<proteinExistence type="inferred from homology"/>
<sequence length="268" mass="29454">MQFVKYHAAGNDYLVYHENAPFDCSTQAISLICDRNRGLGSDGILVPAIAPGEMLSVHIFNTDGTEAEKSGNGLRILCRYLWDQGIVTHEPFELITKGGKVHCQVIDYGRRISIAMGLAAFPEDEQHSVDVDGVHLYLNPVSMGNPHCVVFVDEPTEALARKLGPIIEHLSLFPNRTNVQFVNVVDRRNLAVQIWERGVGYTLSSGTSSCAAAAVSRRLGFVDDQVTVHMPGGQITIELDDENNVLMQGPVCKVGQYWLDQECLSQNG</sequence>
<accession>A0A2A2KDC1</accession>
<dbReference type="SUPFAM" id="SSF54506">
    <property type="entry name" value="Diaminopimelate epimerase-like"/>
    <property type="match status" value="2"/>
</dbReference>
<keyword evidence="2" id="KW-0413">Isomerase</keyword>
<dbReference type="InterPro" id="IPR001653">
    <property type="entry name" value="DAP_epimerase_DapF"/>
</dbReference>
<comment type="similarity">
    <text evidence="1">Belongs to the diaminopimelate epimerase family.</text>
</comment>
<reference evidence="3 4" key="1">
    <citation type="journal article" date="2017" name="Curr. Biol.">
        <title>Genome architecture and evolution of a unichromosomal asexual nematode.</title>
        <authorList>
            <person name="Fradin H."/>
            <person name="Zegar C."/>
            <person name="Gutwein M."/>
            <person name="Lucas J."/>
            <person name="Kovtun M."/>
            <person name="Corcoran D."/>
            <person name="Baugh L.R."/>
            <person name="Kiontke K."/>
            <person name="Gunsalus K."/>
            <person name="Fitch D.H."/>
            <person name="Piano F."/>
        </authorList>
    </citation>
    <scope>NUCLEOTIDE SEQUENCE [LARGE SCALE GENOMIC DNA]</scope>
    <source>
        <strain evidence="3">PF1309</strain>
    </source>
</reference>
<organism evidence="3 4">
    <name type="scientific">Diploscapter pachys</name>
    <dbReference type="NCBI Taxonomy" id="2018661"/>
    <lineage>
        <taxon>Eukaryota</taxon>
        <taxon>Metazoa</taxon>
        <taxon>Ecdysozoa</taxon>
        <taxon>Nematoda</taxon>
        <taxon>Chromadorea</taxon>
        <taxon>Rhabditida</taxon>
        <taxon>Rhabditina</taxon>
        <taxon>Rhabditomorpha</taxon>
        <taxon>Rhabditoidea</taxon>
        <taxon>Rhabditidae</taxon>
        <taxon>Diploscapter</taxon>
    </lineage>
</organism>
<evidence type="ECO:0000256" key="2">
    <source>
        <dbReference type="ARBA" id="ARBA00023235"/>
    </source>
</evidence>
<dbReference type="EMBL" id="LIAE01008915">
    <property type="protein sequence ID" value="PAV71819.1"/>
    <property type="molecule type" value="Genomic_DNA"/>
</dbReference>
<evidence type="ECO:0000313" key="3">
    <source>
        <dbReference type="EMBL" id="PAV71819.1"/>
    </source>
</evidence>
<keyword evidence="4" id="KW-1185">Reference proteome</keyword>
<dbReference type="NCBIfam" id="TIGR00652">
    <property type="entry name" value="DapF"/>
    <property type="match status" value="1"/>
</dbReference>
<evidence type="ECO:0000313" key="4">
    <source>
        <dbReference type="Proteomes" id="UP000218231"/>
    </source>
</evidence>
<comment type="caution">
    <text evidence="3">The sequence shown here is derived from an EMBL/GenBank/DDBJ whole genome shotgun (WGS) entry which is preliminary data.</text>
</comment>
<name>A0A2A2KDC1_9BILA</name>
<dbReference type="Proteomes" id="UP000218231">
    <property type="component" value="Unassembled WGS sequence"/>
</dbReference>
<dbReference type="STRING" id="2018661.A0A2A2KDC1"/>
<dbReference type="Pfam" id="PF01678">
    <property type="entry name" value="DAP_epimerase"/>
    <property type="match status" value="2"/>
</dbReference>
<dbReference type="PANTHER" id="PTHR31689">
    <property type="entry name" value="DIAMINOPIMELATE EPIMERASE, CHLOROPLASTIC"/>
    <property type="match status" value="1"/>
</dbReference>
<evidence type="ECO:0008006" key="5">
    <source>
        <dbReference type="Google" id="ProtNLM"/>
    </source>
</evidence>
<dbReference type="GO" id="GO:0009089">
    <property type="term" value="P:lysine biosynthetic process via diaminopimelate"/>
    <property type="evidence" value="ECO:0007669"/>
    <property type="project" value="InterPro"/>
</dbReference>
<dbReference type="PANTHER" id="PTHR31689:SF0">
    <property type="entry name" value="DIAMINOPIMELATE EPIMERASE"/>
    <property type="match status" value="1"/>
</dbReference>
<dbReference type="GO" id="GO:0005829">
    <property type="term" value="C:cytosol"/>
    <property type="evidence" value="ECO:0007669"/>
    <property type="project" value="TreeGrafter"/>
</dbReference>
<protein>
    <recommendedName>
        <fullName evidence="5">Diaminopimelate epimerase</fullName>
    </recommendedName>
</protein>
<gene>
    <name evidence="3" type="ORF">WR25_23684</name>
</gene>
<dbReference type="OrthoDB" id="8114223at2759"/>
<dbReference type="GO" id="GO:0008837">
    <property type="term" value="F:diaminopimelate epimerase activity"/>
    <property type="evidence" value="ECO:0007669"/>
    <property type="project" value="InterPro"/>
</dbReference>
<dbReference type="HAMAP" id="MF_00197">
    <property type="entry name" value="DAP_epimerase"/>
    <property type="match status" value="1"/>
</dbReference>
<evidence type="ECO:0000256" key="1">
    <source>
        <dbReference type="ARBA" id="ARBA00010219"/>
    </source>
</evidence>
<dbReference type="AlphaFoldDB" id="A0A2A2KDC1"/>
<dbReference type="Gene3D" id="3.10.310.10">
    <property type="entry name" value="Diaminopimelate Epimerase, Chain A, domain 1"/>
    <property type="match status" value="2"/>
</dbReference>